<dbReference type="AlphaFoldDB" id="A0A226DCH1"/>
<sequence length="504" mass="56608">MFSSPSLGNTHAMDYSLFFKAAKFFCALERMRIEVDDVMQLAKKLRKQEALSPRLQIVHKAMSSARMQMTSLSNTVTRMINPCTKPTFFEAVMNAGILEGADGFSIGRNIRRGLDFHYQRRFPSISLVLRETPPRYRTSASWYRNYKDNDGLDLHWVQLDFFAGTRKLPPHFCLFATWGSKAVIINDNSRMRVDPSLLIQVRNNDAIRIIVVLIRFREEFLHWHLVQEVDFVDSDHDEYALLVLNRDNGMGTYHNPLDNNRTASLSFVRHIADAFSASLGQTFFIHPAGTFSGHLFPYFESGGNSGRALALWVSAIESCQRLGSDLETALGEFMKRKHVAGMLIFDIEENKYLFRDSTLDGVLDFVRSRTQVANNDNIIEIFRPRLASRPHPPLVALSPQSPPLSPILPPPPPSPSSPPPTRPLSPQTPPLSPIPPALQPPPPSPSSPPPTRPVSPQSPPLSPILPILPPPPSSPPAPRSRKRKTSTPIRRSERAKQQKTCKCC</sequence>
<protein>
    <submittedName>
        <fullName evidence="2">Uncharacterized protein</fullName>
    </submittedName>
</protein>
<dbReference type="PANTHER" id="PTHR46345:SF8">
    <property type="entry name" value="FORMIN 3, ISOFORM B"/>
    <property type="match status" value="1"/>
</dbReference>
<proteinExistence type="predicted"/>
<gene>
    <name evidence="2" type="ORF">Fcan01_23196</name>
</gene>
<name>A0A226DCH1_FOLCA</name>
<dbReference type="PRINTS" id="PR01217">
    <property type="entry name" value="PRICHEXTENSN"/>
</dbReference>
<accession>A0A226DCH1</accession>
<evidence type="ECO:0000313" key="2">
    <source>
        <dbReference type="EMBL" id="OXA41946.1"/>
    </source>
</evidence>
<organism evidence="2 3">
    <name type="scientific">Folsomia candida</name>
    <name type="common">Springtail</name>
    <dbReference type="NCBI Taxonomy" id="158441"/>
    <lineage>
        <taxon>Eukaryota</taxon>
        <taxon>Metazoa</taxon>
        <taxon>Ecdysozoa</taxon>
        <taxon>Arthropoda</taxon>
        <taxon>Hexapoda</taxon>
        <taxon>Collembola</taxon>
        <taxon>Entomobryomorpha</taxon>
        <taxon>Isotomoidea</taxon>
        <taxon>Isotomidae</taxon>
        <taxon>Proisotominae</taxon>
        <taxon>Folsomia</taxon>
    </lineage>
</organism>
<evidence type="ECO:0000313" key="3">
    <source>
        <dbReference type="Proteomes" id="UP000198287"/>
    </source>
</evidence>
<reference evidence="2 3" key="1">
    <citation type="submission" date="2015-12" db="EMBL/GenBank/DDBJ databases">
        <title>The genome of Folsomia candida.</title>
        <authorList>
            <person name="Faddeeva A."/>
            <person name="Derks M.F."/>
            <person name="Anvar Y."/>
            <person name="Smit S."/>
            <person name="Van Straalen N."/>
            <person name="Roelofs D."/>
        </authorList>
    </citation>
    <scope>NUCLEOTIDE SEQUENCE [LARGE SCALE GENOMIC DNA]</scope>
    <source>
        <strain evidence="2 3">VU population</strain>
        <tissue evidence="2">Whole body</tissue>
    </source>
</reference>
<feature type="compositionally biased region" description="Pro residues" evidence="1">
    <location>
        <begin position="400"/>
        <end position="478"/>
    </location>
</feature>
<dbReference type="PANTHER" id="PTHR46345">
    <property type="entry name" value="INVERTED FORMIN-2"/>
    <property type="match status" value="1"/>
</dbReference>
<keyword evidence="3" id="KW-1185">Reference proteome</keyword>
<dbReference type="Proteomes" id="UP000198287">
    <property type="component" value="Unassembled WGS sequence"/>
</dbReference>
<evidence type="ECO:0000256" key="1">
    <source>
        <dbReference type="SAM" id="MobiDB-lite"/>
    </source>
</evidence>
<feature type="region of interest" description="Disordered" evidence="1">
    <location>
        <begin position="392"/>
        <end position="504"/>
    </location>
</feature>
<comment type="caution">
    <text evidence="2">The sequence shown here is derived from an EMBL/GenBank/DDBJ whole genome shotgun (WGS) entry which is preliminary data.</text>
</comment>
<dbReference type="EMBL" id="LNIX01000027">
    <property type="protein sequence ID" value="OXA41946.1"/>
    <property type="molecule type" value="Genomic_DNA"/>
</dbReference>